<sequence>MMRQLNSHWRYMLGAISPKEAEAQLLPGQSSLKYRGLAVRLPSRTLSVCCSVKRLIQHDFDELGMAVKALLRPGRIDRIIYVPLPDAATREEIFKLHFQSMPVSDEVCLAELVQRTQKYSGAEATTIMLVFQKFQGFPLDLDQLKL</sequence>
<protein>
    <submittedName>
        <fullName evidence="3">Uncharacterized protein</fullName>
    </submittedName>
</protein>
<dbReference type="SUPFAM" id="SSF52540">
    <property type="entry name" value="P-loop containing nucleoside triphosphate hydrolases"/>
    <property type="match status" value="1"/>
</dbReference>
<organism evidence="3 4">
    <name type="scientific">Amazona aestiva</name>
    <name type="common">Blue-fronted Amazon parrot</name>
    <dbReference type="NCBI Taxonomy" id="12930"/>
    <lineage>
        <taxon>Eukaryota</taxon>
        <taxon>Metazoa</taxon>
        <taxon>Chordata</taxon>
        <taxon>Craniata</taxon>
        <taxon>Vertebrata</taxon>
        <taxon>Euteleostomi</taxon>
        <taxon>Archelosauria</taxon>
        <taxon>Archosauria</taxon>
        <taxon>Dinosauria</taxon>
        <taxon>Saurischia</taxon>
        <taxon>Theropoda</taxon>
        <taxon>Coelurosauria</taxon>
        <taxon>Aves</taxon>
        <taxon>Neognathae</taxon>
        <taxon>Neoaves</taxon>
        <taxon>Telluraves</taxon>
        <taxon>Australaves</taxon>
        <taxon>Psittaciformes</taxon>
        <taxon>Psittacidae</taxon>
        <taxon>Amazona</taxon>
    </lineage>
</organism>
<name>A0A0Q3M557_AMAAE</name>
<dbReference type="AlphaFoldDB" id="A0A0Q3M557"/>
<keyword evidence="1" id="KW-0547">Nucleotide-binding</keyword>
<evidence type="ECO:0000313" key="3">
    <source>
        <dbReference type="EMBL" id="KQK77767.1"/>
    </source>
</evidence>
<dbReference type="GO" id="GO:0005524">
    <property type="term" value="F:ATP binding"/>
    <property type="evidence" value="ECO:0007669"/>
    <property type="project" value="UniProtKB-KW"/>
</dbReference>
<proteinExistence type="predicted"/>
<reference evidence="3 4" key="1">
    <citation type="submission" date="2015-10" db="EMBL/GenBank/DDBJ databases">
        <authorList>
            <person name="Gilbert D.G."/>
        </authorList>
    </citation>
    <scope>NUCLEOTIDE SEQUENCE [LARGE SCALE GENOMIC DNA]</scope>
    <source>
        <strain evidence="3">FVVF132</strain>
    </source>
</reference>
<dbReference type="Gene3D" id="3.40.50.300">
    <property type="entry name" value="P-loop containing nucleotide triphosphate hydrolases"/>
    <property type="match status" value="1"/>
</dbReference>
<dbReference type="Proteomes" id="UP000051836">
    <property type="component" value="Unassembled WGS sequence"/>
</dbReference>
<evidence type="ECO:0000256" key="1">
    <source>
        <dbReference type="ARBA" id="ARBA00022741"/>
    </source>
</evidence>
<dbReference type="InterPro" id="IPR027417">
    <property type="entry name" value="P-loop_NTPase"/>
</dbReference>
<dbReference type="PANTHER" id="PTHR23077">
    <property type="entry name" value="AAA-FAMILY ATPASE"/>
    <property type="match status" value="1"/>
</dbReference>
<dbReference type="EMBL" id="LMAW01002719">
    <property type="protein sequence ID" value="KQK77767.1"/>
    <property type="molecule type" value="Genomic_DNA"/>
</dbReference>
<dbReference type="PANTHER" id="PTHR23077:SF27">
    <property type="entry name" value="ATPASE FAMILY GENE 2 PROTEIN HOMOLOG A"/>
    <property type="match status" value="1"/>
</dbReference>
<dbReference type="OrthoDB" id="27435at2759"/>
<dbReference type="STRING" id="12930.A0A0Q3M557"/>
<dbReference type="Gene3D" id="1.10.8.60">
    <property type="match status" value="1"/>
</dbReference>
<gene>
    <name evidence="3" type="ORF">AAES_122163</name>
</gene>
<accession>A0A0Q3M557</accession>
<dbReference type="GO" id="GO:0005737">
    <property type="term" value="C:cytoplasm"/>
    <property type="evidence" value="ECO:0007669"/>
    <property type="project" value="TreeGrafter"/>
</dbReference>
<keyword evidence="4" id="KW-1185">Reference proteome</keyword>
<dbReference type="InterPro" id="IPR050168">
    <property type="entry name" value="AAA_ATPase_domain"/>
</dbReference>
<evidence type="ECO:0000256" key="2">
    <source>
        <dbReference type="ARBA" id="ARBA00022840"/>
    </source>
</evidence>
<comment type="caution">
    <text evidence="3">The sequence shown here is derived from an EMBL/GenBank/DDBJ whole genome shotgun (WGS) entry which is preliminary data.</text>
</comment>
<keyword evidence="2" id="KW-0067">ATP-binding</keyword>
<evidence type="ECO:0000313" key="4">
    <source>
        <dbReference type="Proteomes" id="UP000051836"/>
    </source>
</evidence>
<dbReference type="GO" id="GO:0016887">
    <property type="term" value="F:ATP hydrolysis activity"/>
    <property type="evidence" value="ECO:0007669"/>
    <property type="project" value="TreeGrafter"/>
</dbReference>